<dbReference type="SUPFAM" id="SSF55620">
    <property type="entry name" value="Tetrahydrobiopterin biosynthesis enzymes-like"/>
    <property type="match status" value="1"/>
</dbReference>
<dbReference type="GO" id="GO:0006729">
    <property type="term" value="P:tetrahydrobiopterin biosynthetic process"/>
    <property type="evidence" value="ECO:0007669"/>
    <property type="project" value="TreeGrafter"/>
</dbReference>
<evidence type="ECO:0000313" key="8">
    <source>
        <dbReference type="EMBL" id="MBY5956590.1"/>
    </source>
</evidence>
<dbReference type="Gene3D" id="1.10.286.10">
    <property type="match status" value="1"/>
</dbReference>
<keyword evidence="4 6" id="KW-0554">One-carbon metabolism</keyword>
<reference evidence="8" key="1">
    <citation type="submission" date="2021-06" db="EMBL/GenBank/DDBJ databases">
        <title>44 bacteria genomes isolated from Dapeng, Shenzhen.</title>
        <authorList>
            <person name="Zheng W."/>
            <person name="Yu S."/>
            <person name="Huang Y."/>
        </authorList>
    </citation>
    <scope>NUCLEOTIDE SEQUENCE</scope>
    <source>
        <strain evidence="8">DP5N28-2</strain>
    </source>
</reference>
<dbReference type="GO" id="GO:0005525">
    <property type="term" value="F:GTP binding"/>
    <property type="evidence" value="ECO:0007669"/>
    <property type="project" value="UniProtKB-KW"/>
</dbReference>
<keyword evidence="6" id="KW-0479">Metal-binding</keyword>
<dbReference type="FunFam" id="3.30.1130.10:FF:000001">
    <property type="entry name" value="GTP cyclohydrolase 1"/>
    <property type="match status" value="1"/>
</dbReference>
<dbReference type="GO" id="GO:0006730">
    <property type="term" value="P:one-carbon metabolic process"/>
    <property type="evidence" value="ECO:0007669"/>
    <property type="project" value="UniProtKB-UniRule"/>
</dbReference>
<keyword evidence="9" id="KW-1185">Reference proteome</keyword>
<dbReference type="GO" id="GO:0046654">
    <property type="term" value="P:tetrahydrofolate biosynthetic process"/>
    <property type="evidence" value="ECO:0007669"/>
    <property type="project" value="UniProtKB-UniRule"/>
</dbReference>
<dbReference type="HAMAP" id="MF_00223">
    <property type="entry name" value="FolE"/>
    <property type="match status" value="1"/>
</dbReference>
<evidence type="ECO:0000256" key="1">
    <source>
        <dbReference type="ARBA" id="ARBA00001052"/>
    </source>
</evidence>
<gene>
    <name evidence="6 8" type="primary">folE</name>
    <name evidence="8" type="ORF">KUV50_00485</name>
</gene>
<dbReference type="PANTHER" id="PTHR11109:SF7">
    <property type="entry name" value="GTP CYCLOHYDROLASE 1"/>
    <property type="match status" value="1"/>
</dbReference>
<dbReference type="NCBIfam" id="TIGR00063">
    <property type="entry name" value="folE"/>
    <property type="match status" value="1"/>
</dbReference>
<dbReference type="PANTHER" id="PTHR11109">
    <property type="entry name" value="GTP CYCLOHYDROLASE I"/>
    <property type="match status" value="1"/>
</dbReference>
<keyword evidence="6" id="KW-0862">Zinc</keyword>
<feature type="binding site" evidence="6">
    <location>
        <position position="120"/>
    </location>
    <ligand>
        <name>Zn(2+)</name>
        <dbReference type="ChEBI" id="CHEBI:29105"/>
    </ligand>
</feature>
<dbReference type="EC" id="3.5.4.16" evidence="6"/>
<comment type="caution">
    <text evidence="8">The sequence shown here is derived from an EMBL/GenBank/DDBJ whole genome shotgun (WGS) entry which is preliminary data.</text>
</comment>
<organism evidence="8 9">
    <name type="scientific">Membranihabitans marinus</name>
    <dbReference type="NCBI Taxonomy" id="1227546"/>
    <lineage>
        <taxon>Bacteria</taxon>
        <taxon>Pseudomonadati</taxon>
        <taxon>Bacteroidota</taxon>
        <taxon>Saprospiria</taxon>
        <taxon>Saprospirales</taxon>
        <taxon>Saprospiraceae</taxon>
        <taxon>Membranihabitans</taxon>
    </lineage>
</organism>
<comment type="similarity">
    <text evidence="3 6">Belongs to the GTP cyclohydrolase I family.</text>
</comment>
<dbReference type="Proteomes" id="UP000753961">
    <property type="component" value="Unassembled WGS sequence"/>
</dbReference>
<accession>A0A953HQL2</accession>
<evidence type="ECO:0000256" key="5">
    <source>
        <dbReference type="ARBA" id="ARBA00022801"/>
    </source>
</evidence>
<feature type="binding site" evidence="6">
    <location>
        <position position="188"/>
    </location>
    <ligand>
        <name>Zn(2+)</name>
        <dbReference type="ChEBI" id="CHEBI:29105"/>
    </ligand>
</feature>
<comment type="subunit">
    <text evidence="6">Homopolymer.</text>
</comment>
<evidence type="ECO:0000259" key="7">
    <source>
        <dbReference type="Pfam" id="PF01227"/>
    </source>
</evidence>
<dbReference type="InterPro" id="IPR018234">
    <property type="entry name" value="GTP_CycHdrlase_I_CS"/>
</dbReference>
<keyword evidence="6" id="KW-0342">GTP-binding</keyword>
<dbReference type="RefSeq" id="WP_222578108.1">
    <property type="nucleotide sequence ID" value="NZ_JAHVHU010000001.1"/>
</dbReference>
<name>A0A953HQL2_9BACT</name>
<comment type="catalytic activity">
    <reaction evidence="1 6">
        <text>GTP + H2O = 7,8-dihydroneopterin 3'-triphosphate + formate + H(+)</text>
        <dbReference type="Rhea" id="RHEA:17473"/>
        <dbReference type="ChEBI" id="CHEBI:15377"/>
        <dbReference type="ChEBI" id="CHEBI:15378"/>
        <dbReference type="ChEBI" id="CHEBI:15740"/>
        <dbReference type="ChEBI" id="CHEBI:37565"/>
        <dbReference type="ChEBI" id="CHEBI:58462"/>
        <dbReference type="EC" id="3.5.4.16"/>
    </reaction>
</comment>
<dbReference type="AlphaFoldDB" id="A0A953HQL2"/>
<dbReference type="GO" id="GO:0008270">
    <property type="term" value="F:zinc ion binding"/>
    <property type="evidence" value="ECO:0007669"/>
    <property type="project" value="UniProtKB-UniRule"/>
</dbReference>
<dbReference type="EMBL" id="JAHVHU010000001">
    <property type="protein sequence ID" value="MBY5956590.1"/>
    <property type="molecule type" value="Genomic_DNA"/>
</dbReference>
<sequence length="224" mass="25605">MKKEENTTLLKAAFEELGETHQSTSIDTPLKKGAFDLSDEEKMDIIADKFGEIMDTLGLDLSDDSLKGTPYRVAKMFVKEIFYGLNPENKPKMSLFDNKYQYDKFIIEKDITVNSTCEHHFLPVVGKAHVGYISNGTVIGLSKINRIVDFFARRPQVQERMTRQILEELKKDLNTEDVIVMVDAKHFCVATRGIEDMASTTITMDYSGQFSDHTMRREFLDAIK</sequence>
<keyword evidence="5 6" id="KW-0378">Hydrolase</keyword>
<proteinExistence type="inferred from homology"/>
<dbReference type="Gene3D" id="3.30.1130.10">
    <property type="match status" value="1"/>
</dbReference>
<feature type="binding site" evidence="6">
    <location>
        <position position="117"/>
    </location>
    <ligand>
        <name>Zn(2+)</name>
        <dbReference type="ChEBI" id="CHEBI:29105"/>
    </ligand>
</feature>
<evidence type="ECO:0000256" key="3">
    <source>
        <dbReference type="ARBA" id="ARBA00008085"/>
    </source>
</evidence>
<feature type="domain" description="GTP cyclohydrolase I" evidence="7">
    <location>
        <begin position="47"/>
        <end position="223"/>
    </location>
</feature>
<dbReference type="NCBIfam" id="NF006824">
    <property type="entry name" value="PRK09347.1-1"/>
    <property type="match status" value="1"/>
</dbReference>
<dbReference type="PROSITE" id="PS00860">
    <property type="entry name" value="GTP_CYCLOHYDROL_1_2"/>
    <property type="match status" value="1"/>
</dbReference>
<evidence type="ECO:0000313" key="9">
    <source>
        <dbReference type="Proteomes" id="UP000753961"/>
    </source>
</evidence>
<dbReference type="GO" id="GO:0003934">
    <property type="term" value="F:GTP cyclohydrolase I activity"/>
    <property type="evidence" value="ECO:0007669"/>
    <property type="project" value="UniProtKB-UniRule"/>
</dbReference>
<evidence type="ECO:0000256" key="6">
    <source>
        <dbReference type="HAMAP-Rule" id="MF_00223"/>
    </source>
</evidence>
<keyword evidence="6" id="KW-0547">Nucleotide-binding</keyword>
<evidence type="ECO:0000256" key="4">
    <source>
        <dbReference type="ARBA" id="ARBA00022563"/>
    </source>
</evidence>
<evidence type="ECO:0000256" key="2">
    <source>
        <dbReference type="ARBA" id="ARBA00005080"/>
    </source>
</evidence>
<dbReference type="InterPro" id="IPR043134">
    <property type="entry name" value="GTP-CH-I_N"/>
</dbReference>
<dbReference type="Pfam" id="PF01227">
    <property type="entry name" value="GTP_cyclohydroI"/>
    <property type="match status" value="1"/>
</dbReference>
<dbReference type="InterPro" id="IPR001474">
    <property type="entry name" value="GTP_CycHdrlase_I"/>
</dbReference>
<protein>
    <recommendedName>
        <fullName evidence="6">GTP cyclohydrolase 1</fullName>
        <ecNumber evidence="6">3.5.4.16</ecNumber>
    </recommendedName>
    <alternativeName>
        <fullName evidence="6">GTP cyclohydrolase I</fullName>
        <shortName evidence="6">GTP-CH-I</shortName>
    </alternativeName>
</protein>
<dbReference type="InterPro" id="IPR020602">
    <property type="entry name" value="GTP_CycHdrlase_I_dom"/>
</dbReference>
<dbReference type="NCBIfam" id="NF006826">
    <property type="entry name" value="PRK09347.1-3"/>
    <property type="match status" value="1"/>
</dbReference>
<dbReference type="GO" id="GO:0005737">
    <property type="term" value="C:cytoplasm"/>
    <property type="evidence" value="ECO:0007669"/>
    <property type="project" value="TreeGrafter"/>
</dbReference>
<comment type="pathway">
    <text evidence="2 6">Cofactor biosynthesis; 7,8-dihydroneopterin triphosphate biosynthesis; 7,8-dihydroneopterin triphosphate from GTP: step 1/1.</text>
</comment>
<dbReference type="InterPro" id="IPR043133">
    <property type="entry name" value="GTP-CH-I_C/QueF"/>
</dbReference>